<accession>A0A086KME6</accession>
<feature type="compositionally biased region" description="Low complexity" evidence="1">
    <location>
        <begin position="217"/>
        <end position="226"/>
    </location>
</feature>
<evidence type="ECO:0000256" key="1">
    <source>
        <dbReference type="SAM" id="MobiDB-lite"/>
    </source>
</evidence>
<feature type="compositionally biased region" description="Basic and acidic residues" evidence="1">
    <location>
        <begin position="399"/>
        <end position="415"/>
    </location>
</feature>
<organism evidence="2 3">
    <name type="scientific">Toxoplasma gondii GAB2-2007-GAL-DOM2</name>
    <dbReference type="NCBI Taxonomy" id="1130820"/>
    <lineage>
        <taxon>Eukaryota</taxon>
        <taxon>Sar</taxon>
        <taxon>Alveolata</taxon>
        <taxon>Apicomplexa</taxon>
        <taxon>Conoidasida</taxon>
        <taxon>Coccidia</taxon>
        <taxon>Eucoccidiorida</taxon>
        <taxon>Eimeriorina</taxon>
        <taxon>Sarcocystidae</taxon>
        <taxon>Toxoplasma</taxon>
    </lineage>
</organism>
<evidence type="ECO:0000313" key="3">
    <source>
        <dbReference type="Proteomes" id="UP000028837"/>
    </source>
</evidence>
<feature type="region of interest" description="Disordered" evidence="1">
    <location>
        <begin position="1008"/>
        <end position="1132"/>
    </location>
</feature>
<dbReference type="AlphaFoldDB" id="A0A086KME6"/>
<feature type="region of interest" description="Disordered" evidence="1">
    <location>
        <begin position="350"/>
        <end position="471"/>
    </location>
</feature>
<feature type="compositionally biased region" description="Basic and acidic residues" evidence="1">
    <location>
        <begin position="1030"/>
        <end position="1055"/>
    </location>
</feature>
<evidence type="ECO:0000313" key="2">
    <source>
        <dbReference type="EMBL" id="KFG45564.1"/>
    </source>
</evidence>
<feature type="region of interest" description="Disordered" evidence="1">
    <location>
        <begin position="737"/>
        <end position="790"/>
    </location>
</feature>
<proteinExistence type="predicted"/>
<feature type="compositionally biased region" description="Basic and acidic residues" evidence="1">
    <location>
        <begin position="438"/>
        <end position="471"/>
    </location>
</feature>
<protein>
    <submittedName>
        <fullName evidence="2">AP2 domain transcription factor AP2X-2</fullName>
    </submittedName>
</protein>
<feature type="region of interest" description="Disordered" evidence="1">
    <location>
        <begin position="1"/>
        <end position="151"/>
    </location>
</feature>
<name>A0A086KME6_TOXGO</name>
<feature type="region of interest" description="Disordered" evidence="1">
    <location>
        <begin position="685"/>
        <end position="717"/>
    </location>
</feature>
<dbReference type="OrthoDB" id="334037at2759"/>
<dbReference type="VEuPathDB" id="ToxoDB:TGDOM2_225110"/>
<feature type="compositionally biased region" description="Low complexity" evidence="1">
    <location>
        <begin position="531"/>
        <end position="549"/>
    </location>
</feature>
<feature type="region of interest" description="Disordered" evidence="1">
    <location>
        <begin position="531"/>
        <end position="560"/>
    </location>
</feature>
<feature type="compositionally biased region" description="Basic and acidic residues" evidence="1">
    <location>
        <begin position="286"/>
        <end position="299"/>
    </location>
</feature>
<dbReference type="Gene3D" id="1.20.5.2050">
    <property type="match status" value="1"/>
</dbReference>
<feature type="region of interest" description="Disordered" evidence="1">
    <location>
        <begin position="949"/>
        <end position="982"/>
    </location>
</feature>
<sequence>MEASLSRCPTSPGESETERQGELQVVRKGFAAQGRHPGKGEASAPLGSPSTARKPEEAGGATCDAGEDVGARGVVGRSEDERLNRGDSRQELAEGELGGRAQSDDKGRRSKRRRRADNEERRAPCEAAEFSESLEAFLLGGPEPEGDESVAARPVHSKGVSGVVANAATHTQGSTHGFRRRSAYRSSCTSLEANGGGTTGGSKPFRSFSPDCGLASTTVGSSVAASPEGWSVSTTPVPGAGARATGAPNFGSACSMTPASRSRVPSPVGSPPAGQASFDGFLRSPSGEDRGLSPSRPDDCDSVSSGTDSAQNALREELQTMLSLGLLYLKRERDGEDTADLAAHLAAVAGRSKEPRGGEDCLSPNRTQTRPTSSLAEDEATPSGKLPGAAGHQVSPVSPERELPATRSSRGDRTRARAKGTHMGWPRGAEGDEAGTVEADRPKAKGGEEAAEDAETRERRRPGENGKDDAGVVGTAEKRLGVHYSRYDRSWVARYTQGGRVLKKYFSTKVYGHELAREKAVAARLEMEQQAQSSASATSGATTASSPSSEKAPITCQDGDAPSFSSSGKLAGVCALSSGASGSLGSGAEAQGPASSGSAAVDVSPGGVTPVAVAHAYGSASPSWVFCPYGQAPSAVASRSLSPYPFSTPPFCGFAPFSSPTGPCTPAPPLWCSYTSSACAAVGQPVGGSRGRSVSPERPQNVAAEKSEASQTFGQADEAVPTTCVTPYGWITFTPFPPRHESSRLAREDVKRRRREDPKDRGEDAQRNETAGQRLLEGRASLSAAEKGKGAVVEGGEGCRVCTLRGSERARTPQAVSLGSSASLAFPCHGFAGAACRACKAEPGSGEQRVCEQGASSGWPVEGEKSGTAHSKRRPSGTELPFEVWPTGFPGAGPVVPNAFPSLPFSPFPYFFLPSFQSVDFLSAPSAHFPHQVCSVPAALGLHGRAPLGRSASSDRPAWMRCSPSEDSSEDVQVDGDGGGEGAERLEAFERERRDSRVAERLVETVEVETETEVEKEKEVAVAPAETEEEIKAEQSEEGRVYRPRLDSRRIELRPGGRKKPSRRTPVSEPEGPLRVAPSAADREAGQETEEDWRDTVGCSENREDGVERLKLPQWPREAAGSDNLSAEEDKSDNACKRGYVVHRAHPAAGCQAASLLGVCLSSPVGRSPPGCLHAHSPCPFASPVPCSFLPPSPVGSNVLFPALFPGGVHPGPVFPAHLPLFSPVAGFAGAGAGAPAGPSGFSFGCSQSPRPNA</sequence>
<reference evidence="2 3" key="1">
    <citation type="submission" date="2014-02" db="EMBL/GenBank/DDBJ databases">
        <authorList>
            <person name="Sibley D."/>
            <person name="Venepally P."/>
            <person name="Karamycheva S."/>
            <person name="Hadjithomas M."/>
            <person name="Khan A."/>
            <person name="Brunk B."/>
            <person name="Roos D."/>
            <person name="Caler E."/>
            <person name="Lorenzi H."/>
        </authorList>
    </citation>
    <scope>NUCLEOTIDE SEQUENCE [LARGE SCALE GENOMIC DNA]</scope>
    <source>
        <strain evidence="2 3">GAB2-2007-GAL-DOM2</strain>
    </source>
</reference>
<feature type="compositionally biased region" description="Low complexity" evidence="1">
    <location>
        <begin position="126"/>
        <end position="139"/>
    </location>
</feature>
<feature type="compositionally biased region" description="Basic and acidic residues" evidence="1">
    <location>
        <begin position="1101"/>
        <end position="1111"/>
    </location>
</feature>
<feature type="region of interest" description="Disordered" evidence="1">
    <location>
        <begin position="217"/>
        <end position="310"/>
    </location>
</feature>
<feature type="region of interest" description="Disordered" evidence="1">
    <location>
        <begin position="851"/>
        <end position="877"/>
    </location>
</feature>
<gene>
    <name evidence="2" type="ORF">TGDOM2_225110</name>
</gene>
<feature type="compositionally biased region" description="Polar residues" evidence="1">
    <location>
        <begin position="364"/>
        <end position="375"/>
    </location>
</feature>
<feature type="compositionally biased region" description="Basic and acidic residues" evidence="1">
    <location>
        <begin position="77"/>
        <end position="92"/>
    </location>
</feature>
<dbReference type="EMBL" id="AHZU02000348">
    <property type="protein sequence ID" value="KFG45564.1"/>
    <property type="molecule type" value="Genomic_DNA"/>
</dbReference>
<comment type="caution">
    <text evidence="2">The sequence shown here is derived from an EMBL/GenBank/DDBJ whole genome shotgun (WGS) entry which is preliminary data.</text>
</comment>
<dbReference type="Proteomes" id="UP000028837">
    <property type="component" value="Unassembled WGS sequence"/>
</dbReference>
<feature type="compositionally biased region" description="Basic and acidic residues" evidence="1">
    <location>
        <begin position="738"/>
        <end position="767"/>
    </location>
</feature>
<feature type="compositionally biased region" description="Low complexity" evidence="1">
    <location>
        <begin position="258"/>
        <end position="274"/>
    </location>
</feature>